<protein>
    <submittedName>
        <fullName evidence="8">MFS transporter</fullName>
    </submittedName>
</protein>
<feature type="transmembrane region" description="Helical" evidence="6">
    <location>
        <begin position="52"/>
        <end position="73"/>
    </location>
</feature>
<dbReference type="InterPro" id="IPR020846">
    <property type="entry name" value="MFS_dom"/>
</dbReference>
<dbReference type="SUPFAM" id="SSF103473">
    <property type="entry name" value="MFS general substrate transporter"/>
    <property type="match status" value="1"/>
</dbReference>
<keyword evidence="2" id="KW-0813">Transport</keyword>
<organism evidence="8 9">
    <name type="scientific">Acetobacterium wieringae</name>
    <dbReference type="NCBI Taxonomy" id="52694"/>
    <lineage>
        <taxon>Bacteria</taxon>
        <taxon>Bacillati</taxon>
        <taxon>Bacillota</taxon>
        <taxon>Clostridia</taxon>
        <taxon>Eubacteriales</taxon>
        <taxon>Eubacteriaceae</taxon>
        <taxon>Acetobacterium</taxon>
    </lineage>
</organism>
<evidence type="ECO:0000256" key="5">
    <source>
        <dbReference type="ARBA" id="ARBA00023136"/>
    </source>
</evidence>
<evidence type="ECO:0000256" key="3">
    <source>
        <dbReference type="ARBA" id="ARBA00022692"/>
    </source>
</evidence>
<dbReference type="Pfam" id="PF07690">
    <property type="entry name" value="MFS_1"/>
    <property type="match status" value="1"/>
</dbReference>
<dbReference type="PANTHER" id="PTHR23501">
    <property type="entry name" value="MAJOR FACILITATOR SUPERFAMILY"/>
    <property type="match status" value="1"/>
</dbReference>
<keyword evidence="5 6" id="KW-0472">Membrane</keyword>
<dbReference type="PANTHER" id="PTHR23501:SF197">
    <property type="entry name" value="COMD"/>
    <property type="match status" value="1"/>
</dbReference>
<feature type="transmembrane region" description="Helical" evidence="6">
    <location>
        <begin position="110"/>
        <end position="131"/>
    </location>
</feature>
<proteinExistence type="predicted"/>
<evidence type="ECO:0000313" key="8">
    <source>
        <dbReference type="EMBL" id="UYO62704.1"/>
    </source>
</evidence>
<dbReference type="Proteomes" id="UP001163550">
    <property type="component" value="Chromosome"/>
</dbReference>
<keyword evidence="3 6" id="KW-0812">Transmembrane</keyword>
<comment type="subcellular location">
    <subcellularLocation>
        <location evidence="1">Cell membrane</location>
        <topology evidence="1">Multi-pass membrane protein</topology>
    </subcellularLocation>
</comment>
<dbReference type="RefSeq" id="WP_070370694.1">
    <property type="nucleotide sequence ID" value="NZ_CABIIK010000017.1"/>
</dbReference>
<keyword evidence="4 6" id="KW-1133">Transmembrane helix</keyword>
<sequence>MTNETAGIGEMNFFKDRAIYVSFMIAFFSQAIMFSTVLYLPYFVQGVIGSSATTSGAVITPMMLGLLLSSNITGRLVSRVGKAKILSAAAFLIMGVGALLLSTMGVKTSYASAILFMVILGFGVGMSMPITNVNAQNVAPREQIGSVTSTV</sequence>
<gene>
    <name evidence="8" type="ORF">LNN31_18305</name>
</gene>
<dbReference type="Gene3D" id="1.20.1250.20">
    <property type="entry name" value="MFS general substrate transporter like domains"/>
    <property type="match status" value="1"/>
</dbReference>
<evidence type="ECO:0000256" key="4">
    <source>
        <dbReference type="ARBA" id="ARBA00022989"/>
    </source>
</evidence>
<feature type="transmembrane region" description="Helical" evidence="6">
    <location>
        <begin position="85"/>
        <end position="104"/>
    </location>
</feature>
<name>A0ABY6HGY9_9FIRM</name>
<evidence type="ECO:0000313" key="9">
    <source>
        <dbReference type="Proteomes" id="UP001163550"/>
    </source>
</evidence>
<dbReference type="EMBL" id="CP087994">
    <property type="protein sequence ID" value="UYO62704.1"/>
    <property type="molecule type" value="Genomic_DNA"/>
</dbReference>
<accession>A0ABY6HGY9</accession>
<feature type="domain" description="Major facilitator superfamily (MFS) profile" evidence="7">
    <location>
        <begin position="15"/>
        <end position="151"/>
    </location>
</feature>
<evidence type="ECO:0000256" key="2">
    <source>
        <dbReference type="ARBA" id="ARBA00022448"/>
    </source>
</evidence>
<evidence type="ECO:0000256" key="6">
    <source>
        <dbReference type="SAM" id="Phobius"/>
    </source>
</evidence>
<evidence type="ECO:0000259" key="7">
    <source>
        <dbReference type="PROSITE" id="PS50850"/>
    </source>
</evidence>
<dbReference type="InterPro" id="IPR036259">
    <property type="entry name" value="MFS_trans_sf"/>
</dbReference>
<dbReference type="PROSITE" id="PS50850">
    <property type="entry name" value="MFS"/>
    <property type="match status" value="1"/>
</dbReference>
<evidence type="ECO:0000256" key="1">
    <source>
        <dbReference type="ARBA" id="ARBA00004651"/>
    </source>
</evidence>
<reference evidence="8" key="1">
    <citation type="submission" date="2021-11" db="EMBL/GenBank/DDBJ databases">
        <title>Isoprene-degrading acetogen.</title>
        <authorList>
            <person name="Yang Y."/>
            <person name="Jin H."/>
            <person name="Yan J."/>
        </authorList>
    </citation>
    <scope>NUCLEOTIDE SEQUENCE</scope>
    <source>
        <strain evidence="8">Berkeley</strain>
    </source>
</reference>
<dbReference type="InterPro" id="IPR011701">
    <property type="entry name" value="MFS"/>
</dbReference>
<feature type="transmembrane region" description="Helical" evidence="6">
    <location>
        <begin position="18"/>
        <end position="40"/>
    </location>
</feature>
<keyword evidence="9" id="KW-1185">Reference proteome</keyword>